<evidence type="ECO:0000313" key="2">
    <source>
        <dbReference type="EMBL" id="CAI9539793.1"/>
    </source>
</evidence>
<evidence type="ECO:0000313" key="3">
    <source>
        <dbReference type="Proteomes" id="UP001162483"/>
    </source>
</evidence>
<gene>
    <name evidence="2" type="ORF">SPARVUS_LOCUS1644184</name>
</gene>
<dbReference type="EMBL" id="CATNWA010001311">
    <property type="protein sequence ID" value="CAI9539793.1"/>
    <property type="molecule type" value="Genomic_DNA"/>
</dbReference>
<sequence>MSLVIFIGLFGCGLSGGRTQGPHEPLLPGGPMSCPSAPGVESGYFLPIGSL</sequence>
<keyword evidence="1" id="KW-0732">Signal</keyword>
<name>A0ABN9AUR7_9NEOB</name>
<evidence type="ECO:0000256" key="1">
    <source>
        <dbReference type="SAM" id="SignalP"/>
    </source>
</evidence>
<feature type="chain" id="PRO_5045747515" evidence="1">
    <location>
        <begin position="20"/>
        <end position="51"/>
    </location>
</feature>
<protein>
    <submittedName>
        <fullName evidence="2">Uncharacterized protein</fullName>
    </submittedName>
</protein>
<comment type="caution">
    <text evidence="2">The sequence shown here is derived from an EMBL/GenBank/DDBJ whole genome shotgun (WGS) entry which is preliminary data.</text>
</comment>
<organism evidence="2 3">
    <name type="scientific">Staurois parvus</name>
    <dbReference type="NCBI Taxonomy" id="386267"/>
    <lineage>
        <taxon>Eukaryota</taxon>
        <taxon>Metazoa</taxon>
        <taxon>Chordata</taxon>
        <taxon>Craniata</taxon>
        <taxon>Vertebrata</taxon>
        <taxon>Euteleostomi</taxon>
        <taxon>Amphibia</taxon>
        <taxon>Batrachia</taxon>
        <taxon>Anura</taxon>
        <taxon>Neobatrachia</taxon>
        <taxon>Ranoidea</taxon>
        <taxon>Ranidae</taxon>
        <taxon>Staurois</taxon>
    </lineage>
</organism>
<accession>A0ABN9AUR7</accession>
<dbReference type="Proteomes" id="UP001162483">
    <property type="component" value="Unassembled WGS sequence"/>
</dbReference>
<reference evidence="2" key="1">
    <citation type="submission" date="2023-05" db="EMBL/GenBank/DDBJ databases">
        <authorList>
            <person name="Stuckert A."/>
        </authorList>
    </citation>
    <scope>NUCLEOTIDE SEQUENCE</scope>
</reference>
<keyword evidence="3" id="KW-1185">Reference proteome</keyword>
<proteinExistence type="predicted"/>
<feature type="signal peptide" evidence="1">
    <location>
        <begin position="1"/>
        <end position="19"/>
    </location>
</feature>